<evidence type="ECO:0000313" key="2">
    <source>
        <dbReference type="EMBL" id="SCM71625.1"/>
    </source>
</evidence>
<sequence length="60" mass="6714">MPKIPENEQCTDIESGPPGGESRDLAWAELKKKLSPAMRADDSEFTGVSAEDVIRRNRQR</sequence>
<gene>
    <name evidence="2" type="ORF">KL86PLE_100290</name>
</gene>
<organism evidence="2">
    <name type="scientific">uncultured Pleomorphomonas sp</name>
    <dbReference type="NCBI Taxonomy" id="442121"/>
    <lineage>
        <taxon>Bacteria</taxon>
        <taxon>Pseudomonadati</taxon>
        <taxon>Pseudomonadota</taxon>
        <taxon>Alphaproteobacteria</taxon>
        <taxon>Hyphomicrobiales</taxon>
        <taxon>Pleomorphomonadaceae</taxon>
        <taxon>Pleomorphomonas</taxon>
        <taxon>environmental samples</taxon>
    </lineage>
</organism>
<feature type="region of interest" description="Disordered" evidence="1">
    <location>
        <begin position="35"/>
        <end position="60"/>
    </location>
</feature>
<name>A0A212L246_9HYPH</name>
<dbReference type="EMBL" id="FMJD01000002">
    <property type="protein sequence ID" value="SCM71625.1"/>
    <property type="molecule type" value="Genomic_DNA"/>
</dbReference>
<dbReference type="RefSeq" id="WP_288199091.1">
    <property type="nucleotide sequence ID" value="NZ_LT608334.1"/>
</dbReference>
<evidence type="ECO:0000256" key="1">
    <source>
        <dbReference type="SAM" id="MobiDB-lite"/>
    </source>
</evidence>
<proteinExistence type="predicted"/>
<accession>A0A212L246</accession>
<reference evidence="2" key="1">
    <citation type="submission" date="2016-08" db="EMBL/GenBank/DDBJ databases">
        <authorList>
            <person name="Seilhamer J.J."/>
        </authorList>
    </citation>
    <scope>NUCLEOTIDE SEQUENCE</scope>
    <source>
        <strain evidence="2">86</strain>
    </source>
</reference>
<dbReference type="AlphaFoldDB" id="A0A212L246"/>
<protein>
    <submittedName>
        <fullName evidence="2">Uncharacterized protein</fullName>
    </submittedName>
</protein>
<feature type="region of interest" description="Disordered" evidence="1">
    <location>
        <begin position="1"/>
        <end position="23"/>
    </location>
</feature>